<reference evidence="2 3" key="1">
    <citation type="submission" date="2018-04" db="EMBL/GenBank/DDBJ databases">
        <title>Genomic Encyclopedia of Type Strains, Phase IV (KMG-IV): sequencing the most valuable type-strain genomes for metagenomic binning, comparative biology and taxonomic classification.</title>
        <authorList>
            <person name="Goeker M."/>
        </authorList>
    </citation>
    <scope>NUCLEOTIDE SEQUENCE [LARGE SCALE GENOMIC DNA]</scope>
    <source>
        <strain evidence="2 3">DSM 26588</strain>
    </source>
</reference>
<comment type="caution">
    <text evidence="2">The sequence shown here is derived from an EMBL/GenBank/DDBJ whole genome shotgun (WGS) entry which is preliminary data.</text>
</comment>
<protein>
    <recommendedName>
        <fullName evidence="4">ATPase</fullName>
    </recommendedName>
</protein>
<organism evidence="2 3">
    <name type="scientific">Intestinimonas butyriciproducens</name>
    <dbReference type="NCBI Taxonomy" id="1297617"/>
    <lineage>
        <taxon>Bacteria</taxon>
        <taxon>Bacillati</taxon>
        <taxon>Bacillota</taxon>
        <taxon>Clostridia</taxon>
        <taxon>Eubacteriales</taxon>
        <taxon>Intestinimonas</taxon>
    </lineage>
</organism>
<proteinExistence type="predicted"/>
<keyword evidence="1" id="KW-0175">Coiled coil</keyword>
<accession>A0A2U1CCZ2</accession>
<dbReference type="RefSeq" id="WP_033116229.1">
    <property type="nucleotide sequence ID" value="NZ_CAMREZ010000001.1"/>
</dbReference>
<gene>
    <name evidence="2" type="ORF">C7373_10382</name>
</gene>
<evidence type="ECO:0000256" key="1">
    <source>
        <dbReference type="SAM" id="Coils"/>
    </source>
</evidence>
<sequence length="179" mass="19762">MATGVEELVDMLFAMIDEAKSVPLSSEKCIIERDKALDLLDDIKAQFPMELGEAKKLLAARADYIASAKREAELIRKQAEEKARQMLAEDELLAQAKQKSNEMVKVAEDRSRELRRAANEYCEDALRRTEEAVSEAYDEIKRSRARFRAAAAGVQQPVAGTGAVAPGGRTVYDAAADEN</sequence>
<evidence type="ECO:0000313" key="3">
    <source>
        <dbReference type="Proteomes" id="UP000245778"/>
    </source>
</evidence>
<evidence type="ECO:0000313" key="2">
    <source>
        <dbReference type="EMBL" id="PVY58794.1"/>
    </source>
</evidence>
<dbReference type="EMBL" id="QEKK01000003">
    <property type="protein sequence ID" value="PVY58794.1"/>
    <property type="molecule type" value="Genomic_DNA"/>
</dbReference>
<dbReference type="GeneID" id="93229749"/>
<dbReference type="AlphaFoldDB" id="A0A2U1CCZ2"/>
<name>A0A2U1CCZ2_9FIRM</name>
<evidence type="ECO:0008006" key="4">
    <source>
        <dbReference type="Google" id="ProtNLM"/>
    </source>
</evidence>
<feature type="coiled-coil region" evidence="1">
    <location>
        <begin position="65"/>
        <end position="146"/>
    </location>
</feature>
<dbReference type="Proteomes" id="UP000245778">
    <property type="component" value="Unassembled WGS sequence"/>
</dbReference>